<protein>
    <submittedName>
        <fullName evidence="1">Variable surface protein Vir4, putative</fullName>
    </submittedName>
</protein>
<evidence type="ECO:0000313" key="2">
    <source>
        <dbReference type="Proteomes" id="UP000008333"/>
    </source>
</evidence>
<comment type="caution">
    <text evidence="1">The sequence shown here is derived from an EMBL/GenBank/DDBJ whole genome shotgun (WGS) entry which is preliminary data.</text>
</comment>
<dbReference type="OMA" id="NANIMNT"/>
<name>A5KD89_PLAVS</name>
<dbReference type="PhylomeDB" id="A5KD89"/>
<organism evidence="1 2">
    <name type="scientific">Plasmodium vivax (strain Salvador I)</name>
    <dbReference type="NCBI Taxonomy" id="126793"/>
    <lineage>
        <taxon>Eukaryota</taxon>
        <taxon>Sar</taxon>
        <taxon>Alveolata</taxon>
        <taxon>Apicomplexa</taxon>
        <taxon>Aconoidasida</taxon>
        <taxon>Haemosporida</taxon>
        <taxon>Plasmodiidae</taxon>
        <taxon>Plasmodium</taxon>
        <taxon>Plasmodium (Plasmodium)</taxon>
    </lineage>
</organism>
<accession>A5KD89</accession>
<sequence>MKNLCKKVLKYLEHSSTWKEYSTGQDECMLLNYWIYDNLSSYYGNDNTEKINIAFSALQLIWSYLVTDSREKSYYNKCKPLFNELLNYDDWKKRKELYDYCINYELISQMCPFFDKKCVEYCQYIEKTKESGIYDHFETICSSEKGNCPHFYRICEKYNPKTVLNTLNCTERVKAQEKLTRGAGDVNQLQEQEVEAAASAHGTEETNETSGIGINVTNSVLGAAPVLLTATALYRYTPLGPWIRRFRGGRTNNMNTMDTFSPYTPETGDMFSEESANYISYQPM</sequence>
<dbReference type="RefSeq" id="XP_001612473.1">
    <property type="nucleotide sequence ID" value="XM_001612423.1"/>
</dbReference>
<dbReference type="GeneID" id="5471699"/>
<reference evidence="1 2" key="1">
    <citation type="journal article" date="2008" name="Nature">
        <title>Comparative genomics of the neglected human malaria parasite Plasmodium vivax.</title>
        <authorList>
            <person name="Carlton J.M."/>
            <person name="Adams J.H."/>
            <person name="Silva J.C."/>
            <person name="Bidwell S.L."/>
            <person name="Lorenzi H."/>
            <person name="Caler E."/>
            <person name="Crabtree J."/>
            <person name="Angiuoli S.V."/>
            <person name="Merino E.F."/>
            <person name="Amedeo P."/>
            <person name="Cheng Q."/>
            <person name="Coulson R.M."/>
            <person name="Crabb B.S."/>
            <person name="Del Portillo H.A."/>
            <person name="Essien K."/>
            <person name="Feldblyum T.V."/>
            <person name="Fernandez-Becerra C."/>
            <person name="Gilson P.R."/>
            <person name="Gueye A.H."/>
            <person name="Guo X."/>
            <person name="Kang'a S."/>
            <person name="Kooij T.W."/>
            <person name="Korsinczky M."/>
            <person name="Meyer E.V."/>
            <person name="Nene V."/>
            <person name="Paulsen I."/>
            <person name="White O."/>
            <person name="Ralph S.A."/>
            <person name="Ren Q."/>
            <person name="Sargeant T.J."/>
            <person name="Salzberg S.L."/>
            <person name="Stoeckert C.J."/>
            <person name="Sullivan S.A."/>
            <person name="Yamamoto M.M."/>
            <person name="Hoffman S.L."/>
            <person name="Wortman J.R."/>
            <person name="Gardner M.J."/>
            <person name="Galinski M.R."/>
            <person name="Barnwell J.W."/>
            <person name="Fraser-Liggett C.M."/>
        </authorList>
    </citation>
    <scope>NUCLEOTIDE SEQUENCE [LARGE SCALE GENOMIC DNA]</scope>
    <source>
        <strain evidence="1 2">Salvador I</strain>
    </source>
</reference>
<dbReference type="Proteomes" id="UP000008333">
    <property type="component" value="Unassembled WGS sequence"/>
</dbReference>
<keyword evidence="2" id="KW-1185">Reference proteome</keyword>
<dbReference type="KEGG" id="pvx:PVX_028190"/>
<dbReference type="Pfam" id="PF05795">
    <property type="entry name" value="Plasmodium_Vir"/>
    <property type="match status" value="1"/>
</dbReference>
<evidence type="ECO:0000313" key="1">
    <source>
        <dbReference type="EMBL" id="EDL42680.1"/>
    </source>
</evidence>
<dbReference type="AlphaFoldDB" id="A5KD89"/>
<dbReference type="VEuPathDB" id="PlasmoDB:PVX_028190"/>
<gene>
    <name evidence="1" type="ORF">PVX_028190</name>
</gene>
<dbReference type="InterPro" id="IPR008780">
    <property type="entry name" value="Plasmodium_Vir"/>
</dbReference>
<dbReference type="InParanoid" id="A5KD89"/>
<dbReference type="EMBL" id="AAKM01000271">
    <property type="protein sequence ID" value="EDL42680.1"/>
    <property type="molecule type" value="Genomic_DNA"/>
</dbReference>
<proteinExistence type="predicted"/>